<organism evidence="2 3">
    <name type="scientific">Marmoricola endophyticus</name>
    <dbReference type="NCBI Taxonomy" id="2040280"/>
    <lineage>
        <taxon>Bacteria</taxon>
        <taxon>Bacillati</taxon>
        <taxon>Actinomycetota</taxon>
        <taxon>Actinomycetes</taxon>
        <taxon>Propionibacteriales</taxon>
        <taxon>Nocardioidaceae</taxon>
        <taxon>Marmoricola</taxon>
    </lineage>
</organism>
<dbReference type="EMBL" id="BMKQ01000001">
    <property type="protein sequence ID" value="GGF45195.1"/>
    <property type="molecule type" value="Genomic_DNA"/>
</dbReference>
<comment type="caution">
    <text evidence="2">The sequence shown here is derived from an EMBL/GenBank/DDBJ whole genome shotgun (WGS) entry which is preliminary data.</text>
</comment>
<reference evidence="2" key="1">
    <citation type="journal article" date="2014" name="Int. J. Syst. Evol. Microbiol.">
        <title>Complete genome sequence of Corynebacterium casei LMG S-19264T (=DSM 44701T), isolated from a smear-ripened cheese.</title>
        <authorList>
            <consortium name="US DOE Joint Genome Institute (JGI-PGF)"/>
            <person name="Walter F."/>
            <person name="Albersmeier A."/>
            <person name="Kalinowski J."/>
            <person name="Ruckert C."/>
        </authorList>
    </citation>
    <scope>NUCLEOTIDE SEQUENCE</scope>
    <source>
        <strain evidence="2">CGMCC 1.16067</strain>
    </source>
</reference>
<protein>
    <submittedName>
        <fullName evidence="2">Uncharacterized protein</fullName>
    </submittedName>
</protein>
<evidence type="ECO:0000256" key="1">
    <source>
        <dbReference type="SAM" id="MobiDB-lite"/>
    </source>
</evidence>
<dbReference type="RefSeq" id="WP_188779533.1">
    <property type="nucleotide sequence ID" value="NZ_BMKQ01000001.1"/>
</dbReference>
<evidence type="ECO:0000313" key="2">
    <source>
        <dbReference type="EMBL" id="GGF45195.1"/>
    </source>
</evidence>
<accession>A0A917F3F5</accession>
<sequence>MVRFLFVILLLAAVIYAVFWAINRRNDGPQQPAGPRGPVGPDDDEDFLRQLDWERRRDAHRKQQGEGGDTGGDPPPAPTG</sequence>
<gene>
    <name evidence="2" type="ORF">GCM10011519_18800</name>
</gene>
<dbReference type="Proteomes" id="UP000649179">
    <property type="component" value="Unassembled WGS sequence"/>
</dbReference>
<keyword evidence="3" id="KW-1185">Reference proteome</keyword>
<feature type="region of interest" description="Disordered" evidence="1">
    <location>
        <begin position="25"/>
        <end position="80"/>
    </location>
</feature>
<proteinExistence type="predicted"/>
<feature type="compositionally biased region" description="Basic and acidic residues" evidence="1">
    <location>
        <begin position="47"/>
        <end position="64"/>
    </location>
</feature>
<reference evidence="2" key="2">
    <citation type="submission" date="2020-09" db="EMBL/GenBank/DDBJ databases">
        <authorList>
            <person name="Sun Q."/>
            <person name="Zhou Y."/>
        </authorList>
    </citation>
    <scope>NUCLEOTIDE SEQUENCE</scope>
    <source>
        <strain evidence="2">CGMCC 1.16067</strain>
    </source>
</reference>
<evidence type="ECO:0000313" key="3">
    <source>
        <dbReference type="Proteomes" id="UP000649179"/>
    </source>
</evidence>
<name>A0A917F3F5_9ACTN</name>
<dbReference type="AlphaFoldDB" id="A0A917F3F5"/>